<dbReference type="InterPro" id="IPR036026">
    <property type="entry name" value="Seven-hairpin_glycosidases"/>
</dbReference>
<dbReference type="PANTHER" id="PTHR11742">
    <property type="entry name" value="MANNOSYL-OLIGOSACCHARIDE ALPHA-1,2-MANNOSIDASE-RELATED"/>
    <property type="match status" value="1"/>
</dbReference>
<dbReference type="GO" id="GO:0016020">
    <property type="term" value="C:membrane"/>
    <property type="evidence" value="ECO:0007669"/>
    <property type="project" value="InterPro"/>
</dbReference>
<name>A0A8H2VEP5_9SACH</name>
<dbReference type="GO" id="GO:0005975">
    <property type="term" value="P:carbohydrate metabolic process"/>
    <property type="evidence" value="ECO:0007669"/>
    <property type="project" value="InterPro"/>
</dbReference>
<dbReference type="OrthoDB" id="8118055at2759"/>
<dbReference type="EMBL" id="CAEFZW010000003">
    <property type="protein sequence ID" value="CAB4254136.1"/>
    <property type="molecule type" value="Genomic_DNA"/>
</dbReference>
<dbReference type="Proteomes" id="UP000644660">
    <property type="component" value="Unassembled WGS sequence"/>
</dbReference>
<dbReference type="GO" id="GO:0005783">
    <property type="term" value="C:endoplasmic reticulum"/>
    <property type="evidence" value="ECO:0007669"/>
    <property type="project" value="TreeGrafter"/>
</dbReference>
<feature type="region of interest" description="Disordered" evidence="6">
    <location>
        <begin position="89"/>
        <end position="109"/>
    </location>
</feature>
<evidence type="ECO:0000256" key="6">
    <source>
        <dbReference type="SAM" id="MobiDB-lite"/>
    </source>
</evidence>
<evidence type="ECO:0000256" key="1">
    <source>
        <dbReference type="ARBA" id="ARBA00001913"/>
    </source>
</evidence>
<dbReference type="AlphaFoldDB" id="A0A8H2VEP5"/>
<reference evidence="7 8" key="1">
    <citation type="submission" date="2020-05" db="EMBL/GenBank/DDBJ databases">
        <authorList>
            <person name="Casaregola S."/>
            <person name="Devillers H."/>
            <person name="Grondin C."/>
        </authorList>
    </citation>
    <scope>NUCLEOTIDE SEQUENCE [LARGE SCALE GENOMIC DNA]</scope>
    <source>
        <strain evidence="7 8">CLIB 1767</strain>
    </source>
</reference>
<dbReference type="GO" id="GO:0004571">
    <property type="term" value="F:mannosyl-oligosaccharide 1,2-alpha-mannosidase activity"/>
    <property type="evidence" value="ECO:0007669"/>
    <property type="project" value="InterPro"/>
</dbReference>
<organism evidence="7 8">
    <name type="scientific">Maudiozyma barnettii</name>
    <dbReference type="NCBI Taxonomy" id="61262"/>
    <lineage>
        <taxon>Eukaryota</taxon>
        <taxon>Fungi</taxon>
        <taxon>Dikarya</taxon>
        <taxon>Ascomycota</taxon>
        <taxon>Saccharomycotina</taxon>
        <taxon>Saccharomycetes</taxon>
        <taxon>Saccharomycetales</taxon>
        <taxon>Saccharomycetaceae</taxon>
        <taxon>Maudiozyma</taxon>
    </lineage>
</organism>
<evidence type="ECO:0000313" key="8">
    <source>
        <dbReference type="Proteomes" id="UP000644660"/>
    </source>
</evidence>
<evidence type="ECO:0000256" key="3">
    <source>
        <dbReference type="ARBA" id="ARBA00007658"/>
    </source>
</evidence>
<dbReference type="GeneID" id="64857120"/>
<evidence type="ECO:0000256" key="4">
    <source>
        <dbReference type="ARBA" id="ARBA00022801"/>
    </source>
</evidence>
<comment type="caution">
    <text evidence="7">The sequence shown here is derived from an EMBL/GenBank/DDBJ whole genome shotgun (WGS) entry which is preliminary data.</text>
</comment>
<comment type="pathway">
    <text evidence="2">Protein modification; protein glycosylation.</text>
</comment>
<evidence type="ECO:0000313" key="7">
    <source>
        <dbReference type="EMBL" id="CAB4254136.1"/>
    </source>
</evidence>
<proteinExistence type="inferred from homology"/>
<dbReference type="SUPFAM" id="SSF48225">
    <property type="entry name" value="Seven-hairpin glycosidases"/>
    <property type="match status" value="1"/>
</dbReference>
<keyword evidence="4" id="KW-0378">Hydrolase</keyword>
<keyword evidence="5" id="KW-1015">Disulfide bond</keyword>
<evidence type="ECO:0008006" key="9">
    <source>
        <dbReference type="Google" id="ProtNLM"/>
    </source>
</evidence>
<sequence length="856" mass="98418">MSISKLFLATVRKLRSVLLLTVTISTLFYYTFQNEIDILNSYAENEYLPSINNDHLEHSAAQTSDLISNLRSVNKPQDGIDLVQQGVQQLPPPAPAKENDEDSSSKTSVDLADPLVLKEKNKYFPLWLKSPTTDPTVPLDLDDVELSMQELTNYKEKYPLMYEVSLSSFYQSTSKPSTKQKDTLHKVQAHLYDADDESRDPLGYSQDKEEIHNILLKSWDQQKLYLLSIDHDSTWPIDEVDIMDTLYLMEEHLLFQKIVTTVEATDFKIPPLEMEIIHVVDLSTRLLGGLISAYELSQEKILLTKAKELADFLLRAFDTPNRVELLQYSWKTPFKNRFAYMDASVADLVKMASEFTKLTQLTGSNKYFNTMLHILTMIIKSTEYLNIDSIFPDNIDASTCSLVTSEDVQKGDHQRDSRIMKSIDENLKFIHCHQLTYFPESSTTYKLDSKLLPLYDIISQLYALTQTDLLDVSDTTTSTNSSYLFHSSMEQMNKFFKFQPMHPEIGFDDDFMVMSNLNINPIFSPSTNDLAIQLRRDFTFHPESCTLGATLAYGSKLFPKGYDDDISNKYEMNLASQLTTTCFKLAMTQGAALAEMALDPCITNDCIFNKDDKMKDIRDGRYVGFENGFPKDTVVELMKTDTSKDTNKKIKRSILDSSKEILNEVIHVKPLEDDDLDENKPLFATDNSDDVASMDDTITKSFNFIKDENFMNILLSDEDIDEKMQTWKSDPERSLWINSVNNSTLLSPNLIKSIFFMYRTTGDEKWREMGRQLKVQMLATMEKTNMGAKGTWRIADLNKKNVALPSYWFSQTLKYYYLLFSDPSNYSLDEYIYTEGAHLLKRRVVEPPTMRDMEQL</sequence>
<dbReference type="GO" id="GO:0005509">
    <property type="term" value="F:calcium ion binding"/>
    <property type="evidence" value="ECO:0007669"/>
    <property type="project" value="InterPro"/>
</dbReference>
<dbReference type="PANTHER" id="PTHR11742:SF103">
    <property type="entry name" value="ENDOPLASMIC RETICULUM MANNOSIDASE MNL2-RELATED"/>
    <property type="match status" value="1"/>
</dbReference>
<comment type="cofactor">
    <cofactor evidence="1">
        <name>Ca(2+)</name>
        <dbReference type="ChEBI" id="CHEBI:29108"/>
    </cofactor>
</comment>
<keyword evidence="8" id="KW-1185">Reference proteome</keyword>
<evidence type="ECO:0000256" key="2">
    <source>
        <dbReference type="ARBA" id="ARBA00004922"/>
    </source>
</evidence>
<gene>
    <name evidence="7" type="ORF">KABA2_03S13376</name>
</gene>
<protein>
    <recommendedName>
        <fullName evidence="9">Alpha-1,2-Mannosidase</fullName>
    </recommendedName>
</protein>
<accession>A0A8H2VEP5</accession>
<comment type="similarity">
    <text evidence="3">Belongs to the glycosyl hydrolase 47 family.</text>
</comment>
<dbReference type="GO" id="GO:0036503">
    <property type="term" value="P:ERAD pathway"/>
    <property type="evidence" value="ECO:0007669"/>
    <property type="project" value="UniProtKB-ARBA"/>
</dbReference>
<dbReference type="InterPro" id="IPR001382">
    <property type="entry name" value="Glyco_hydro_47"/>
</dbReference>
<evidence type="ECO:0000256" key="5">
    <source>
        <dbReference type="ARBA" id="ARBA00023157"/>
    </source>
</evidence>
<dbReference type="InterPro" id="IPR050749">
    <property type="entry name" value="Glycosyl_Hydrolase_47"/>
</dbReference>
<dbReference type="InterPro" id="IPR012341">
    <property type="entry name" value="6hp_glycosidase-like_sf"/>
</dbReference>
<dbReference type="Gene3D" id="1.50.10.10">
    <property type="match status" value="1"/>
</dbReference>
<dbReference type="Pfam" id="PF01532">
    <property type="entry name" value="Glyco_hydro_47"/>
    <property type="match status" value="1"/>
</dbReference>
<dbReference type="RefSeq" id="XP_041405980.1">
    <property type="nucleotide sequence ID" value="XM_041550046.1"/>
</dbReference>